<comment type="caution">
    <text evidence="1">The sequence shown here is derived from an EMBL/GenBank/DDBJ whole genome shotgun (WGS) entry which is preliminary data.</text>
</comment>
<sequence>MKSMTEGRTEPRNLQNFASFAIHYLKHLSNGRERRPCYDFVIASVYTDCSAAFAESRNEIAALSKEKSTNRTKELCQQLVDQHAEVSALWQVNSENLIVQYLAVYKALITAKFDEYSTKEDKKLDKVNEGPAKVLADAEKNQNPWRFGSKKSGEVVIEPLGEASVREMLDEESANTTDSKVPMTTLIAKKDLEGSAYIDKQVLQLLPLRDTRLLHPFRGTVESGAREMQLKLLGGREVVGRVDYLDVTGFGVGVSDFELAACSGVVGSFEFLDEFSFFGAEPKRPVVLGTVLDDAPNGLALVELGAPKVLDVPDEAALSRPGPEVDAGAPKGLKVAGFAPKALFPVETLSNELVVETR</sequence>
<gene>
    <name evidence="1" type="ORF">BJ878DRAFT_575335</name>
</gene>
<evidence type="ECO:0000313" key="1">
    <source>
        <dbReference type="EMBL" id="KAG9244880.1"/>
    </source>
</evidence>
<proteinExistence type="predicted"/>
<name>A0A9P7Z4Q7_9HELO</name>
<dbReference type="Proteomes" id="UP000887226">
    <property type="component" value="Unassembled WGS sequence"/>
</dbReference>
<dbReference type="AlphaFoldDB" id="A0A9P7Z4Q7"/>
<dbReference type="EMBL" id="MU253877">
    <property type="protein sequence ID" value="KAG9244880.1"/>
    <property type="molecule type" value="Genomic_DNA"/>
</dbReference>
<reference evidence="1" key="1">
    <citation type="journal article" date="2021" name="IMA Fungus">
        <title>Genomic characterization of three marine fungi, including Emericellopsis atlantica sp. nov. with signatures of a generalist lifestyle and marine biomass degradation.</title>
        <authorList>
            <person name="Hagestad O.C."/>
            <person name="Hou L."/>
            <person name="Andersen J.H."/>
            <person name="Hansen E.H."/>
            <person name="Altermark B."/>
            <person name="Li C."/>
            <person name="Kuhnert E."/>
            <person name="Cox R.J."/>
            <person name="Crous P.W."/>
            <person name="Spatafora J.W."/>
            <person name="Lail K."/>
            <person name="Amirebrahimi M."/>
            <person name="Lipzen A."/>
            <person name="Pangilinan J."/>
            <person name="Andreopoulos W."/>
            <person name="Hayes R.D."/>
            <person name="Ng V."/>
            <person name="Grigoriev I.V."/>
            <person name="Jackson S.A."/>
            <person name="Sutton T.D.S."/>
            <person name="Dobson A.D.W."/>
            <person name="Rama T."/>
        </authorList>
    </citation>
    <scope>NUCLEOTIDE SEQUENCE</scope>
    <source>
        <strain evidence="1">TRa3180A</strain>
    </source>
</reference>
<protein>
    <submittedName>
        <fullName evidence="1">Uncharacterized protein</fullName>
    </submittedName>
</protein>
<organism evidence="1 2">
    <name type="scientific">Calycina marina</name>
    <dbReference type="NCBI Taxonomy" id="1763456"/>
    <lineage>
        <taxon>Eukaryota</taxon>
        <taxon>Fungi</taxon>
        <taxon>Dikarya</taxon>
        <taxon>Ascomycota</taxon>
        <taxon>Pezizomycotina</taxon>
        <taxon>Leotiomycetes</taxon>
        <taxon>Helotiales</taxon>
        <taxon>Pezizellaceae</taxon>
        <taxon>Calycina</taxon>
    </lineage>
</organism>
<dbReference type="OrthoDB" id="10000387at2759"/>
<accession>A0A9P7Z4Q7</accession>
<keyword evidence="2" id="KW-1185">Reference proteome</keyword>
<evidence type="ECO:0000313" key="2">
    <source>
        <dbReference type="Proteomes" id="UP000887226"/>
    </source>
</evidence>